<evidence type="ECO:0000313" key="2">
    <source>
        <dbReference type="EMBL" id="GAF24706.1"/>
    </source>
</evidence>
<dbReference type="Proteomes" id="UP000063718">
    <property type="component" value="Unassembled WGS sequence"/>
</dbReference>
<name>A0A0S6U6R1_NEOTH</name>
<accession>A0A0S6U6R1</accession>
<sequence>MGVDAMLKKFLDRTVGNIKDKRLKKILDKTTGIITDERGDLPTLTTVLGLGIVAALVVVALIVLAPQTTRDFWSAATGWIRNQFGF</sequence>
<organism evidence="2">
    <name type="scientific">Moorella thermoacetica Y72</name>
    <dbReference type="NCBI Taxonomy" id="1325331"/>
    <lineage>
        <taxon>Bacteria</taxon>
        <taxon>Bacillati</taxon>
        <taxon>Bacillota</taxon>
        <taxon>Clostridia</taxon>
        <taxon>Neomoorellales</taxon>
        <taxon>Neomoorellaceae</taxon>
        <taxon>Neomoorella</taxon>
    </lineage>
</organism>
<keyword evidence="1" id="KW-0812">Transmembrane</keyword>
<dbReference type="AlphaFoldDB" id="A0A0S6U6R1"/>
<keyword evidence="1" id="KW-1133">Transmembrane helix</keyword>
<keyword evidence="1" id="KW-0472">Membrane</keyword>
<dbReference type="EMBL" id="DF238840">
    <property type="protein sequence ID" value="GAF24706.1"/>
    <property type="molecule type" value="Genomic_DNA"/>
</dbReference>
<gene>
    <name evidence="2" type="ORF">MTY_0033</name>
</gene>
<feature type="transmembrane region" description="Helical" evidence="1">
    <location>
        <begin position="47"/>
        <end position="65"/>
    </location>
</feature>
<proteinExistence type="predicted"/>
<evidence type="ECO:0000256" key="1">
    <source>
        <dbReference type="SAM" id="Phobius"/>
    </source>
</evidence>
<reference evidence="2" key="1">
    <citation type="journal article" date="2014" name="Gene">
        <title>Genome-guided analysis of transformation efficiency and carbon dioxide assimilation by Moorella thermoacetica Y72.</title>
        <authorList>
            <person name="Tsukahara K."/>
            <person name="Kita A."/>
            <person name="Nakashimada Y."/>
            <person name="Hoshino T."/>
            <person name="Murakami K."/>
        </authorList>
    </citation>
    <scope>NUCLEOTIDE SEQUENCE [LARGE SCALE GENOMIC DNA]</scope>
    <source>
        <strain evidence="2">Y72</strain>
    </source>
</reference>
<protein>
    <submittedName>
        <fullName evidence="2">Uncharacterized protein</fullName>
    </submittedName>
</protein>